<comment type="caution">
    <text evidence="2">The sequence shown here is derived from an EMBL/GenBank/DDBJ whole genome shotgun (WGS) entry which is preliminary data.</text>
</comment>
<organism evidence="2 3">
    <name type="scientific">Nonomuraea typhae</name>
    <dbReference type="NCBI Taxonomy" id="2603600"/>
    <lineage>
        <taxon>Bacteria</taxon>
        <taxon>Bacillati</taxon>
        <taxon>Actinomycetota</taxon>
        <taxon>Actinomycetes</taxon>
        <taxon>Streptosporangiales</taxon>
        <taxon>Streptosporangiaceae</taxon>
        <taxon>Nonomuraea</taxon>
    </lineage>
</organism>
<evidence type="ECO:0008006" key="4">
    <source>
        <dbReference type="Google" id="ProtNLM"/>
    </source>
</evidence>
<dbReference type="Proteomes" id="UP001612741">
    <property type="component" value="Unassembled WGS sequence"/>
</dbReference>
<keyword evidence="3" id="KW-1185">Reference proteome</keyword>
<dbReference type="EMBL" id="JBITGY010000002">
    <property type="protein sequence ID" value="MFI6497485.1"/>
    <property type="molecule type" value="Genomic_DNA"/>
</dbReference>
<name>A0ABW7YNJ1_9ACTN</name>
<proteinExistence type="predicted"/>
<accession>A0ABW7YNJ1</accession>
<dbReference type="RefSeq" id="WP_397080349.1">
    <property type="nucleotide sequence ID" value="NZ_JBITGY010000002.1"/>
</dbReference>
<keyword evidence="1" id="KW-0812">Transmembrane</keyword>
<feature type="transmembrane region" description="Helical" evidence="1">
    <location>
        <begin position="54"/>
        <end position="74"/>
    </location>
</feature>
<feature type="transmembrane region" description="Helical" evidence="1">
    <location>
        <begin position="12"/>
        <end position="34"/>
    </location>
</feature>
<evidence type="ECO:0000256" key="1">
    <source>
        <dbReference type="SAM" id="Phobius"/>
    </source>
</evidence>
<reference evidence="2 3" key="1">
    <citation type="submission" date="2024-10" db="EMBL/GenBank/DDBJ databases">
        <title>The Natural Products Discovery Center: Release of the First 8490 Sequenced Strains for Exploring Actinobacteria Biosynthetic Diversity.</title>
        <authorList>
            <person name="Kalkreuter E."/>
            <person name="Kautsar S.A."/>
            <person name="Yang D."/>
            <person name="Bader C.D."/>
            <person name="Teijaro C.N."/>
            <person name="Fluegel L."/>
            <person name="Davis C.M."/>
            <person name="Simpson J.R."/>
            <person name="Lauterbach L."/>
            <person name="Steele A.D."/>
            <person name="Gui C."/>
            <person name="Meng S."/>
            <person name="Li G."/>
            <person name="Viehrig K."/>
            <person name="Ye F."/>
            <person name="Su P."/>
            <person name="Kiefer A.F."/>
            <person name="Nichols A."/>
            <person name="Cepeda A.J."/>
            <person name="Yan W."/>
            <person name="Fan B."/>
            <person name="Jiang Y."/>
            <person name="Adhikari A."/>
            <person name="Zheng C.-J."/>
            <person name="Schuster L."/>
            <person name="Cowan T.M."/>
            <person name="Smanski M.J."/>
            <person name="Chevrette M.G."/>
            <person name="De Carvalho L.P.S."/>
            <person name="Shen B."/>
        </authorList>
    </citation>
    <scope>NUCLEOTIDE SEQUENCE [LARGE SCALE GENOMIC DNA]</scope>
    <source>
        <strain evidence="2 3">NPDC050545</strain>
    </source>
</reference>
<protein>
    <recommendedName>
        <fullName evidence="4">DUF2269 domain-containing protein</fullName>
    </recommendedName>
</protein>
<evidence type="ECO:0000313" key="2">
    <source>
        <dbReference type="EMBL" id="MFI6497485.1"/>
    </source>
</evidence>
<gene>
    <name evidence="2" type="ORF">ACIBG2_08880</name>
</gene>
<sequence>MRFYSDRLAWIGLLFFAVVLAYGGGVVMFIYHAIILGEGGPAISHVHHWLLDSSAAFIGLMPAIAVIVPLAAWFSMRGRRKHSTALFALSGGVMFALVTAPGPFLHDAIVGRGTLIAKTVTEWWGNGRPPTPPAPEVGVVADIARQVALGLPLYILLMGVALLAMRAAVAKHPKRAGRT</sequence>
<evidence type="ECO:0000313" key="3">
    <source>
        <dbReference type="Proteomes" id="UP001612741"/>
    </source>
</evidence>
<feature type="transmembrane region" description="Helical" evidence="1">
    <location>
        <begin position="151"/>
        <end position="169"/>
    </location>
</feature>
<feature type="transmembrane region" description="Helical" evidence="1">
    <location>
        <begin position="86"/>
        <end position="105"/>
    </location>
</feature>
<keyword evidence="1" id="KW-0472">Membrane</keyword>
<keyword evidence="1" id="KW-1133">Transmembrane helix</keyword>